<dbReference type="Proteomes" id="UP000008917">
    <property type="component" value="Chromosome"/>
</dbReference>
<dbReference type="AlphaFoldDB" id="E6V448"/>
<dbReference type="OrthoDB" id="329419at2"/>
<evidence type="ECO:0000313" key="3">
    <source>
        <dbReference type="Proteomes" id="UP000008917"/>
    </source>
</evidence>
<accession>E6V448</accession>
<feature type="region of interest" description="Disordered" evidence="1">
    <location>
        <begin position="48"/>
        <end position="83"/>
    </location>
</feature>
<dbReference type="STRING" id="595537.Varpa_5082"/>
<reference evidence="3" key="1">
    <citation type="submission" date="2010-12" db="EMBL/GenBank/DDBJ databases">
        <title>Complete sequence of Variovorax paradoxus EPS.</title>
        <authorList>
            <consortium name="US DOE Joint Genome Institute"/>
            <person name="Lucas S."/>
            <person name="Copeland A."/>
            <person name="Lapidus A."/>
            <person name="Cheng J.-F."/>
            <person name="Goodwin L."/>
            <person name="Pitluck S."/>
            <person name="Teshima H."/>
            <person name="Detter J.C."/>
            <person name="Han C."/>
            <person name="Tapia R."/>
            <person name="Land M."/>
            <person name="Hauser L."/>
            <person name="Kyrpides N."/>
            <person name="Ivanova N."/>
            <person name="Ovchinnikova G."/>
            <person name="Orwin P."/>
            <person name="Han J.-I.G."/>
            <person name="Woyke T."/>
        </authorList>
    </citation>
    <scope>NUCLEOTIDE SEQUENCE [LARGE SCALE GENOMIC DNA]</scope>
    <source>
        <strain evidence="3">EPS</strain>
    </source>
</reference>
<protein>
    <submittedName>
        <fullName evidence="2">Host attachment protein</fullName>
    </submittedName>
</protein>
<dbReference type="EMBL" id="CP002417">
    <property type="protein sequence ID" value="ADU39242.1"/>
    <property type="molecule type" value="Genomic_DNA"/>
</dbReference>
<gene>
    <name evidence="2" type="ordered locus">Varpa_5082</name>
</gene>
<dbReference type="eggNOG" id="COG5622">
    <property type="taxonomic scope" value="Bacteria"/>
</dbReference>
<name>E6V448_VARPE</name>
<evidence type="ECO:0000313" key="2">
    <source>
        <dbReference type="EMBL" id="ADU39242.1"/>
    </source>
</evidence>
<reference evidence="2 3" key="2">
    <citation type="journal article" date="2013" name="Genome Announc.">
        <title>Genome of the Root-Associated Plant Growth-Promoting Bacterium Variovorax paradoxus Strain EPS.</title>
        <authorList>
            <person name="Han J.I."/>
            <person name="Spain J.C."/>
            <person name="Leadbetter J.R."/>
            <person name="Ovchinnikova G."/>
            <person name="Goodwin L.A."/>
            <person name="Han C.S."/>
            <person name="Woyke T."/>
            <person name="Davenport K.W."/>
            <person name="Orwin P.M."/>
        </authorList>
    </citation>
    <scope>NUCLEOTIDE SEQUENCE [LARGE SCALE GENOMIC DNA]</scope>
    <source>
        <strain evidence="2 3">EPS</strain>
    </source>
</reference>
<dbReference type="Pfam" id="PF10116">
    <property type="entry name" value="Host_attach"/>
    <property type="match status" value="1"/>
</dbReference>
<dbReference type="KEGG" id="vpe:Varpa_5082"/>
<dbReference type="HOGENOM" id="CLU_105864_1_0_4"/>
<proteinExistence type="predicted"/>
<evidence type="ECO:0000256" key="1">
    <source>
        <dbReference type="SAM" id="MobiDB-lite"/>
    </source>
</evidence>
<dbReference type="RefSeq" id="WP_013543450.1">
    <property type="nucleotide sequence ID" value="NC_014931.1"/>
</dbReference>
<organism evidence="2 3">
    <name type="scientific">Variovorax paradoxus (strain EPS)</name>
    <dbReference type="NCBI Taxonomy" id="595537"/>
    <lineage>
        <taxon>Bacteria</taxon>
        <taxon>Pseudomonadati</taxon>
        <taxon>Pseudomonadota</taxon>
        <taxon>Betaproteobacteria</taxon>
        <taxon>Burkholderiales</taxon>
        <taxon>Comamonadaceae</taxon>
        <taxon>Variovorax</taxon>
    </lineage>
</organism>
<dbReference type="InterPro" id="IPR019291">
    <property type="entry name" value="Host_attachment_protein"/>
</dbReference>
<sequence length="160" mass="17107">MTTKWVLVADEAIARILVQTRGAGALDSVEELTDPAAHAKESDLVRDAAGRRAGSATHSARPTTPHRIRSSANATASAGESERHLEAADFARRVATHLSGARQQRRFDELAIVAAPRFLGLLRKAIADDVAGCVTQTLDKDLVHLTNEEIAARIATRPGN</sequence>